<dbReference type="InterPro" id="IPR050588">
    <property type="entry name" value="WNK_Ser-Thr_kinase"/>
</dbReference>
<sequence>MNVLALGPLKKCSRLNRGVKCRYRGFDTIHGKDVAWNEIVVTGLPEKEKQRFVSEVELLRYLDNAHFIKYYSSWYDASQDKIILITQIVTSGTLNNYVRGKQLSMEVIKRWSLQILEALNYLHTRDPPIIHRDLKCSNIFIDGKTSTILIGDLGLSTRRVDSKMSIAGTPEFMAPEIFASGVYDEKVDIYAFGMCVLELITKKVPYSECKTILEIFMKVTKGELPQCLDDVKDEEAKAFIMKLIAKDAKRPSAGELLKDPFLNTIRECDKEFIQVDPTNVSTFPLFHGRTSTKPSWKARKPRFCPPSRGPSIGAPPPRKSPIPRLPPTVETEKGKRGNSLR</sequence>
<evidence type="ECO:0000313" key="3">
    <source>
        <dbReference type="EMBL" id="CBK22504.2"/>
    </source>
</evidence>
<dbReference type="InterPro" id="IPR011009">
    <property type="entry name" value="Kinase-like_dom_sf"/>
</dbReference>
<dbReference type="GO" id="GO:0005524">
    <property type="term" value="F:ATP binding"/>
    <property type="evidence" value="ECO:0007669"/>
    <property type="project" value="InterPro"/>
</dbReference>
<feature type="region of interest" description="Disordered" evidence="1">
    <location>
        <begin position="290"/>
        <end position="341"/>
    </location>
</feature>
<dbReference type="GeneID" id="24919774"/>
<keyword evidence="4" id="KW-1185">Reference proteome</keyword>
<feature type="domain" description="Protein kinase" evidence="2">
    <location>
        <begin position="1"/>
        <end position="262"/>
    </location>
</feature>
<dbReference type="InterPro" id="IPR000719">
    <property type="entry name" value="Prot_kinase_dom"/>
</dbReference>
<dbReference type="EMBL" id="FN668650">
    <property type="protein sequence ID" value="CBK22504.2"/>
    <property type="molecule type" value="Genomic_DNA"/>
</dbReference>
<accession>D8M3N1</accession>
<dbReference type="RefSeq" id="XP_012896552.1">
    <property type="nucleotide sequence ID" value="XM_013041098.1"/>
</dbReference>
<keyword evidence="3" id="KW-0418">Kinase</keyword>
<dbReference type="InParanoid" id="D8M3N1"/>
<dbReference type="Proteomes" id="UP000008312">
    <property type="component" value="Unassembled WGS sequence"/>
</dbReference>
<dbReference type="AlphaFoldDB" id="D8M3N1"/>
<feature type="compositionally biased region" description="Pro residues" evidence="1">
    <location>
        <begin position="303"/>
        <end position="326"/>
    </location>
</feature>
<dbReference type="PANTHER" id="PTHR13902">
    <property type="entry name" value="SERINE/THREONINE-PROTEIN KINASE WNK WITH NO LYSINE -RELATED"/>
    <property type="match status" value="1"/>
</dbReference>
<dbReference type="Pfam" id="PF00069">
    <property type="entry name" value="Pkinase"/>
    <property type="match status" value="1"/>
</dbReference>
<dbReference type="PROSITE" id="PS00108">
    <property type="entry name" value="PROTEIN_KINASE_ST"/>
    <property type="match status" value="1"/>
</dbReference>
<proteinExistence type="predicted"/>
<evidence type="ECO:0000259" key="2">
    <source>
        <dbReference type="PROSITE" id="PS50011"/>
    </source>
</evidence>
<dbReference type="PROSITE" id="PS50011">
    <property type="entry name" value="PROTEIN_KINASE_DOM"/>
    <property type="match status" value="1"/>
</dbReference>
<evidence type="ECO:0000313" key="4">
    <source>
        <dbReference type="Proteomes" id="UP000008312"/>
    </source>
</evidence>
<dbReference type="SMART" id="SM00220">
    <property type="entry name" value="S_TKc"/>
    <property type="match status" value="1"/>
</dbReference>
<dbReference type="GO" id="GO:0004672">
    <property type="term" value="F:protein kinase activity"/>
    <property type="evidence" value="ECO:0007669"/>
    <property type="project" value="InterPro"/>
</dbReference>
<reference evidence="3" key="1">
    <citation type="submission" date="2010-02" db="EMBL/GenBank/DDBJ databases">
        <title>Sequencing and annotation of the Blastocystis hominis genome.</title>
        <authorList>
            <person name="Wincker P."/>
        </authorList>
    </citation>
    <scope>NUCLEOTIDE SEQUENCE</scope>
    <source>
        <strain evidence="3">Singapore isolate B</strain>
    </source>
</reference>
<dbReference type="Gene3D" id="3.30.200.20">
    <property type="entry name" value="Phosphorylase Kinase, domain 1"/>
    <property type="match status" value="1"/>
</dbReference>
<keyword evidence="3" id="KW-0808">Transferase</keyword>
<dbReference type="InterPro" id="IPR008271">
    <property type="entry name" value="Ser/Thr_kinase_AS"/>
</dbReference>
<evidence type="ECO:0000256" key="1">
    <source>
        <dbReference type="SAM" id="MobiDB-lite"/>
    </source>
</evidence>
<organism evidence="3">
    <name type="scientific">Blastocystis hominis</name>
    <dbReference type="NCBI Taxonomy" id="12968"/>
    <lineage>
        <taxon>Eukaryota</taxon>
        <taxon>Sar</taxon>
        <taxon>Stramenopiles</taxon>
        <taxon>Bigyra</taxon>
        <taxon>Opalozoa</taxon>
        <taxon>Opalinata</taxon>
        <taxon>Blastocystidae</taxon>
        <taxon>Blastocystis</taxon>
    </lineage>
</organism>
<dbReference type="SUPFAM" id="SSF56112">
    <property type="entry name" value="Protein kinase-like (PK-like)"/>
    <property type="match status" value="1"/>
</dbReference>
<protein>
    <submittedName>
        <fullName evidence="3">Serine-threonine kinase</fullName>
    </submittedName>
</protein>
<dbReference type="Gene3D" id="1.10.510.10">
    <property type="entry name" value="Transferase(Phosphotransferase) domain 1"/>
    <property type="match status" value="1"/>
</dbReference>
<dbReference type="OrthoDB" id="4062651at2759"/>
<dbReference type="OMA" id="YRKVTNV"/>
<gene>
    <name evidence="3" type="ORF">GSBLH_T00002621001</name>
</gene>
<name>D8M3N1_BLAHO</name>